<protein>
    <submittedName>
        <fullName evidence="1">Uncharacterized protein</fullName>
    </submittedName>
</protein>
<evidence type="ECO:0000313" key="2">
    <source>
        <dbReference type="Proteomes" id="UP001362999"/>
    </source>
</evidence>
<dbReference type="AlphaFoldDB" id="A0AAV9ZMA6"/>
<sequence length="239" mass="26643">MPNQVHRAKWKAHDPQDGPVNHTVFLRGWTVTLSPQILIESAAWPNTTWCRGNSELLPGLQNGNFCANVEVPSATVVLSHDEDWCTILEKESALALPYDLVERIKIGFSIAVEDDTGAAFLVPKETSSNEQYSVQNSRPFNTIENLYDDNNDDPGPRVQPLPPGVKLALDAFEAVKGLDSKFTAHNIRSPETIVVVHRTVTDFLRDFGFSLMYRKNAVSRRLLSYGGTRICFETSPQST</sequence>
<comment type="caution">
    <text evidence="1">The sequence shown here is derived from an EMBL/GenBank/DDBJ whole genome shotgun (WGS) entry which is preliminary data.</text>
</comment>
<evidence type="ECO:0000313" key="1">
    <source>
        <dbReference type="EMBL" id="KAK6987478.1"/>
    </source>
</evidence>
<gene>
    <name evidence="1" type="ORF">R3P38DRAFT_2805686</name>
</gene>
<reference evidence="1 2" key="1">
    <citation type="journal article" date="2024" name="J Genomics">
        <title>Draft genome sequencing and assembly of Favolaschia claudopus CIRM-BRFM 2984 isolated from oak limbs.</title>
        <authorList>
            <person name="Navarro D."/>
            <person name="Drula E."/>
            <person name="Chaduli D."/>
            <person name="Cazenave R."/>
            <person name="Ahrendt S."/>
            <person name="Wang J."/>
            <person name="Lipzen A."/>
            <person name="Daum C."/>
            <person name="Barry K."/>
            <person name="Grigoriev I.V."/>
            <person name="Favel A."/>
            <person name="Rosso M.N."/>
            <person name="Martin F."/>
        </authorList>
    </citation>
    <scope>NUCLEOTIDE SEQUENCE [LARGE SCALE GENOMIC DNA]</scope>
    <source>
        <strain evidence="1 2">CIRM-BRFM 2984</strain>
    </source>
</reference>
<accession>A0AAV9ZMA6</accession>
<keyword evidence="2" id="KW-1185">Reference proteome</keyword>
<dbReference type="EMBL" id="JAWWNJ010000131">
    <property type="protein sequence ID" value="KAK6987478.1"/>
    <property type="molecule type" value="Genomic_DNA"/>
</dbReference>
<name>A0AAV9ZMA6_9AGAR</name>
<proteinExistence type="predicted"/>
<organism evidence="1 2">
    <name type="scientific">Favolaschia claudopus</name>
    <dbReference type="NCBI Taxonomy" id="2862362"/>
    <lineage>
        <taxon>Eukaryota</taxon>
        <taxon>Fungi</taxon>
        <taxon>Dikarya</taxon>
        <taxon>Basidiomycota</taxon>
        <taxon>Agaricomycotina</taxon>
        <taxon>Agaricomycetes</taxon>
        <taxon>Agaricomycetidae</taxon>
        <taxon>Agaricales</taxon>
        <taxon>Marasmiineae</taxon>
        <taxon>Mycenaceae</taxon>
        <taxon>Favolaschia</taxon>
    </lineage>
</organism>
<dbReference type="Proteomes" id="UP001362999">
    <property type="component" value="Unassembled WGS sequence"/>
</dbReference>